<organism evidence="1 2">
    <name type="scientific">Meloidogyne graminicola</name>
    <dbReference type="NCBI Taxonomy" id="189291"/>
    <lineage>
        <taxon>Eukaryota</taxon>
        <taxon>Metazoa</taxon>
        <taxon>Ecdysozoa</taxon>
        <taxon>Nematoda</taxon>
        <taxon>Chromadorea</taxon>
        <taxon>Rhabditida</taxon>
        <taxon>Tylenchina</taxon>
        <taxon>Tylenchomorpha</taxon>
        <taxon>Tylenchoidea</taxon>
        <taxon>Meloidogynidae</taxon>
        <taxon>Meloidogyninae</taxon>
        <taxon>Meloidogyne</taxon>
    </lineage>
</organism>
<dbReference type="OrthoDB" id="5895392at2759"/>
<proteinExistence type="predicted"/>
<gene>
    <name evidence="1" type="ORF">Mgra_00003789</name>
</gene>
<evidence type="ECO:0000313" key="1">
    <source>
        <dbReference type="EMBL" id="KAF7636845.1"/>
    </source>
</evidence>
<dbReference type="EMBL" id="JABEBT010000026">
    <property type="protein sequence ID" value="KAF7636845.1"/>
    <property type="molecule type" value="Genomic_DNA"/>
</dbReference>
<name>A0A8S9ZTL8_9BILA</name>
<reference evidence="1" key="1">
    <citation type="journal article" date="2020" name="Ecol. Evol.">
        <title>Genome structure and content of the rice root-knot nematode (Meloidogyne graminicola).</title>
        <authorList>
            <person name="Phan N.T."/>
            <person name="Danchin E.G.J."/>
            <person name="Klopp C."/>
            <person name="Perfus-Barbeoch L."/>
            <person name="Kozlowski D.K."/>
            <person name="Koutsovoulos G.D."/>
            <person name="Lopez-Roques C."/>
            <person name="Bouchez O."/>
            <person name="Zahm M."/>
            <person name="Besnard G."/>
            <person name="Bellafiore S."/>
        </authorList>
    </citation>
    <scope>NUCLEOTIDE SEQUENCE</scope>
    <source>
        <strain evidence="1">VN-18</strain>
    </source>
</reference>
<comment type="caution">
    <text evidence="1">The sequence shown here is derived from an EMBL/GenBank/DDBJ whole genome shotgun (WGS) entry which is preliminary data.</text>
</comment>
<protein>
    <submittedName>
        <fullName evidence="1">Uncharacterized protein</fullName>
    </submittedName>
</protein>
<keyword evidence="2" id="KW-1185">Reference proteome</keyword>
<dbReference type="Proteomes" id="UP000605970">
    <property type="component" value="Unassembled WGS sequence"/>
</dbReference>
<evidence type="ECO:0000313" key="2">
    <source>
        <dbReference type="Proteomes" id="UP000605970"/>
    </source>
</evidence>
<accession>A0A8S9ZTL8</accession>
<sequence>MRILLENYISEINEVVNKMMEFYKLCFSKPFIKKSELERIGESCKDVTRYNNHTNSEVLINDGDDIGLFEVNRNLSRKWNELDVDHNLAIKGPNELRAHLIDIARNGADLYEIVLRKYKNYFLSDSGFIQRDIRFIRGLYCIQQMARSLQEKYALYSRTKHAYVNITIISVWIGNDQIYQEMMNVSLLKNDLKNKIIDNNKLTNKDFEDKRKKIKEGIINVAKAEDNLYISKKKD</sequence>
<dbReference type="AlphaFoldDB" id="A0A8S9ZTL8"/>